<name>W7TJL9_9STRA</name>
<evidence type="ECO:0000313" key="3">
    <source>
        <dbReference type="Proteomes" id="UP000019335"/>
    </source>
</evidence>
<dbReference type="AlphaFoldDB" id="W7TJL9"/>
<comment type="caution">
    <text evidence="2">The sequence shown here is derived from an EMBL/GenBank/DDBJ whole genome shotgun (WGS) entry which is preliminary data.</text>
</comment>
<evidence type="ECO:0000256" key="1">
    <source>
        <dbReference type="SAM" id="MobiDB-lite"/>
    </source>
</evidence>
<organism evidence="2 3">
    <name type="scientific">Nannochloropsis gaditana</name>
    <dbReference type="NCBI Taxonomy" id="72520"/>
    <lineage>
        <taxon>Eukaryota</taxon>
        <taxon>Sar</taxon>
        <taxon>Stramenopiles</taxon>
        <taxon>Ochrophyta</taxon>
        <taxon>Eustigmatophyceae</taxon>
        <taxon>Eustigmatales</taxon>
        <taxon>Monodopsidaceae</taxon>
        <taxon>Nannochloropsis</taxon>
    </lineage>
</organism>
<keyword evidence="3" id="KW-1185">Reference proteome</keyword>
<reference evidence="2 3" key="1">
    <citation type="journal article" date="2014" name="Mol. Plant">
        <title>Chromosome Scale Genome Assembly and Transcriptome Profiling of Nannochloropsis gaditana in Nitrogen Depletion.</title>
        <authorList>
            <person name="Corteggiani Carpinelli E."/>
            <person name="Telatin A."/>
            <person name="Vitulo N."/>
            <person name="Forcato C."/>
            <person name="D'Angelo M."/>
            <person name="Schiavon R."/>
            <person name="Vezzi A."/>
            <person name="Giacometti G.M."/>
            <person name="Morosinotto T."/>
            <person name="Valle G."/>
        </authorList>
    </citation>
    <scope>NUCLEOTIDE SEQUENCE [LARGE SCALE GENOMIC DNA]</scope>
    <source>
        <strain evidence="2 3">B-31</strain>
    </source>
</reference>
<proteinExistence type="predicted"/>
<dbReference type="EMBL" id="AZIL01001516">
    <property type="protein sequence ID" value="EWM23738.1"/>
    <property type="molecule type" value="Genomic_DNA"/>
</dbReference>
<evidence type="ECO:0000313" key="2">
    <source>
        <dbReference type="EMBL" id="EWM23738.1"/>
    </source>
</evidence>
<dbReference type="Proteomes" id="UP000019335">
    <property type="component" value="Chromosome 16"/>
</dbReference>
<feature type="region of interest" description="Disordered" evidence="1">
    <location>
        <begin position="21"/>
        <end position="42"/>
    </location>
</feature>
<sequence length="123" mass="12920">MDSPPLLLLLPFHVATYPPPPPPPPPIRSLGAGAPPCPFPGRSGSLPKVAGTACLQGKPPPLRGARPLPSFLPPSLPPSFLHFPSMLPCPPLRILGEIRGVCLLSGTLPSPPWTGRLRRSRVG</sequence>
<protein>
    <submittedName>
        <fullName evidence="2">Uncharacterized protein</fullName>
    </submittedName>
</protein>
<gene>
    <name evidence="2" type="ORF">Naga_100606g1</name>
</gene>
<accession>W7TJL9</accession>